<feature type="domain" description="Gfd2/YDR514C-like C-terminal" evidence="2">
    <location>
        <begin position="520"/>
        <end position="630"/>
    </location>
</feature>
<dbReference type="PANTHER" id="PTHR28083">
    <property type="entry name" value="GOOD FOR FULL DBP5 ACTIVITY PROTEIN 2"/>
    <property type="match status" value="1"/>
</dbReference>
<dbReference type="SUPFAM" id="SSF53098">
    <property type="entry name" value="Ribonuclease H-like"/>
    <property type="match status" value="1"/>
</dbReference>
<dbReference type="PANTHER" id="PTHR28083:SF1">
    <property type="entry name" value="GOOD FOR FULL DBP5 ACTIVITY PROTEIN 2"/>
    <property type="match status" value="1"/>
</dbReference>
<proteinExistence type="predicted"/>
<protein>
    <recommendedName>
        <fullName evidence="2">Gfd2/YDR514C-like C-terminal domain-containing protein</fullName>
    </recommendedName>
</protein>
<evidence type="ECO:0000313" key="3">
    <source>
        <dbReference type="EMBL" id="PGH35507.1"/>
    </source>
</evidence>
<organism evidence="3 4">
    <name type="scientific">[Emmonsia] crescens</name>
    <dbReference type="NCBI Taxonomy" id="73230"/>
    <lineage>
        <taxon>Eukaryota</taxon>
        <taxon>Fungi</taxon>
        <taxon>Dikarya</taxon>
        <taxon>Ascomycota</taxon>
        <taxon>Pezizomycotina</taxon>
        <taxon>Eurotiomycetes</taxon>
        <taxon>Eurotiomycetidae</taxon>
        <taxon>Onygenales</taxon>
        <taxon>Ajellomycetaceae</taxon>
        <taxon>Emergomyces</taxon>
    </lineage>
</organism>
<feature type="compositionally biased region" description="Basic and acidic residues" evidence="1">
    <location>
        <begin position="509"/>
        <end position="522"/>
    </location>
</feature>
<dbReference type="InterPro" id="IPR048519">
    <property type="entry name" value="Gfd2/YDR514C-like_C"/>
</dbReference>
<reference evidence="3 4" key="1">
    <citation type="submission" date="2017-10" db="EMBL/GenBank/DDBJ databases">
        <title>Comparative genomics in systemic dimorphic fungi from Ajellomycetaceae.</title>
        <authorList>
            <person name="Munoz J.F."/>
            <person name="Mcewen J.G."/>
            <person name="Clay O.K."/>
            <person name="Cuomo C.A."/>
        </authorList>
    </citation>
    <scope>NUCLEOTIDE SEQUENCE [LARGE SCALE GENOMIC DNA]</scope>
    <source>
        <strain evidence="3 4">UAMH4076</strain>
    </source>
</reference>
<feature type="compositionally biased region" description="Polar residues" evidence="1">
    <location>
        <begin position="44"/>
        <end position="60"/>
    </location>
</feature>
<evidence type="ECO:0000256" key="1">
    <source>
        <dbReference type="SAM" id="MobiDB-lite"/>
    </source>
</evidence>
<name>A0A2B7ZRW5_9EURO</name>
<evidence type="ECO:0000313" key="4">
    <source>
        <dbReference type="Proteomes" id="UP000226031"/>
    </source>
</evidence>
<dbReference type="Proteomes" id="UP000226031">
    <property type="component" value="Unassembled WGS sequence"/>
</dbReference>
<gene>
    <name evidence="3" type="ORF">GX50_01609</name>
</gene>
<feature type="region of interest" description="Disordered" evidence="1">
    <location>
        <begin position="44"/>
        <end position="70"/>
    </location>
</feature>
<feature type="compositionally biased region" description="Polar residues" evidence="1">
    <location>
        <begin position="556"/>
        <end position="570"/>
    </location>
</feature>
<dbReference type="GO" id="GO:0005634">
    <property type="term" value="C:nucleus"/>
    <property type="evidence" value="ECO:0007669"/>
    <property type="project" value="TreeGrafter"/>
</dbReference>
<dbReference type="InterPro" id="IPR012337">
    <property type="entry name" value="RNaseH-like_sf"/>
</dbReference>
<dbReference type="STRING" id="73230.A0A2B7ZRW5"/>
<dbReference type="InterPro" id="IPR040151">
    <property type="entry name" value="Gfd2/YDR514C-like"/>
</dbReference>
<accession>A0A2B7ZRW5</accession>
<keyword evidence="4" id="KW-1185">Reference proteome</keyword>
<dbReference type="VEuPathDB" id="FungiDB:EMCG_08276"/>
<dbReference type="Pfam" id="PF21762">
    <property type="entry name" value="DEDDh_C"/>
    <property type="match status" value="2"/>
</dbReference>
<dbReference type="EMBL" id="PDND01000020">
    <property type="protein sequence ID" value="PGH35507.1"/>
    <property type="molecule type" value="Genomic_DNA"/>
</dbReference>
<sequence length="755" mass="84218">MDRRARLEMLFDGGDEELLKINTELQSVLEIGTLSVEEQNIVNPSEINTPQTGQAGTSTKPAVEERSSSEDGFDEYLAAFSQASQKSKRKKKIRNKNDNICMGSTGLDLSISTFSHHTSRGAFCGNGAKSFCPISAVSRFPYKYVRGGDGDRIAERFFSEGKFWKRSWDIYYIHPPPDISTRPLVLVPSHQVQDLIEDINKAYRIQLSIPLDQEPGFLIPFEDDGTPQPQYLGTSSSQDQKEEMVLTIPDAPTYYHEPPKGCAAEVGRSFATFKAKMEAAVDATRKKNKAARKKRQGARIQKLQGWCRAMKRTQCYLGMRPRRPRDLQPPATDGLTWEEQKRAEREYALACGIILLPLDVHKLAPFHFASEPIFICVDIEANEKNHRQITEIGISTLDTLDLVGIPPGEGGGNWIAKIHSRHFRISEYSYVVNKEYVSGCPDSFEFGESEWISISEAADIVDACFQPPYSAHTLRFPKDLADAKSNNSDRNGKYTPGNALQPSSSETAPSKHNDDVDSIPEHKTRPRSLIFVGHDTETDLAYLRKLGCKSFIKPTANPSTSSSGNNNQTKKSTETPHFLETLDTSILSRVLKRETEAKSLGKLLADLGIMGWNLHNGGNDARYTMEAMIGITLKSRLLLDKPVEYEDHSKMPTTNNWPLGFRLRSGTVAEAGVAAGQGMLQYEEEMRRAANAYDRKWEEEVERRVKAVMKDSESRVREECASWDVAVGEDSMEVDVDGGEGKGLGGWGVEEDPGE</sequence>
<feature type="compositionally biased region" description="Polar residues" evidence="1">
    <location>
        <begin position="498"/>
        <end position="508"/>
    </location>
</feature>
<feature type="region of interest" description="Disordered" evidence="1">
    <location>
        <begin position="481"/>
        <end position="522"/>
    </location>
</feature>
<feature type="region of interest" description="Disordered" evidence="1">
    <location>
        <begin position="728"/>
        <end position="755"/>
    </location>
</feature>
<dbReference type="AlphaFoldDB" id="A0A2B7ZRW5"/>
<evidence type="ECO:0000259" key="2">
    <source>
        <dbReference type="Pfam" id="PF21762"/>
    </source>
</evidence>
<comment type="caution">
    <text evidence="3">The sequence shown here is derived from an EMBL/GenBank/DDBJ whole genome shotgun (WGS) entry which is preliminary data.</text>
</comment>
<feature type="domain" description="Gfd2/YDR514C-like C-terminal" evidence="2">
    <location>
        <begin position="373"/>
        <end position="472"/>
    </location>
</feature>
<feature type="region of interest" description="Disordered" evidence="1">
    <location>
        <begin position="554"/>
        <end position="575"/>
    </location>
</feature>